<evidence type="ECO:0000313" key="12">
    <source>
        <dbReference type="EMBL" id="APT74533.1"/>
    </source>
</evidence>
<evidence type="ECO:0000256" key="4">
    <source>
        <dbReference type="ARBA" id="ARBA00022692"/>
    </source>
</evidence>
<feature type="transmembrane region" description="Helical" evidence="10">
    <location>
        <begin position="301"/>
        <end position="321"/>
    </location>
</feature>
<gene>
    <name evidence="12" type="ORF">BW47_08635</name>
</gene>
<evidence type="ECO:0000259" key="11">
    <source>
        <dbReference type="Pfam" id="PF02096"/>
    </source>
</evidence>
<dbReference type="Pfam" id="PF02096">
    <property type="entry name" value="60KD_IMP"/>
    <property type="match status" value="1"/>
</dbReference>
<keyword evidence="4 9" id="KW-0812">Transmembrane</keyword>
<keyword evidence="7 10" id="KW-0472">Membrane</keyword>
<keyword evidence="5" id="KW-0653">Protein transport</keyword>
<dbReference type="NCBIfam" id="TIGR03592">
    <property type="entry name" value="yidC_oxa1_cterm"/>
    <property type="match status" value="1"/>
</dbReference>
<dbReference type="InterPro" id="IPR001708">
    <property type="entry name" value="YidC/ALB3/OXA1/COX18"/>
</dbReference>
<evidence type="ECO:0000313" key="13">
    <source>
        <dbReference type="Proteomes" id="UP000185490"/>
    </source>
</evidence>
<proteinExistence type="inferred from homology"/>
<keyword evidence="13" id="KW-1185">Reference proteome</keyword>
<dbReference type="PANTHER" id="PTHR12428">
    <property type="entry name" value="OXA1"/>
    <property type="match status" value="1"/>
</dbReference>
<dbReference type="PANTHER" id="PTHR12428:SF65">
    <property type="entry name" value="CYTOCHROME C OXIDASE ASSEMBLY PROTEIN COX18, MITOCHONDRIAL"/>
    <property type="match status" value="1"/>
</dbReference>
<feature type="transmembrane region" description="Helical" evidence="10">
    <location>
        <begin position="372"/>
        <end position="389"/>
    </location>
</feature>
<evidence type="ECO:0000256" key="1">
    <source>
        <dbReference type="ARBA" id="ARBA00004651"/>
    </source>
</evidence>
<name>A0ABN4UWL4_9BACT</name>
<feature type="transmembrane region" description="Helical" evidence="10">
    <location>
        <begin position="236"/>
        <end position="255"/>
    </location>
</feature>
<evidence type="ECO:0000256" key="10">
    <source>
        <dbReference type="SAM" id="Phobius"/>
    </source>
</evidence>
<dbReference type="CDD" id="cd19668">
    <property type="entry name" value="TmYidC_peri"/>
    <property type="match status" value="1"/>
</dbReference>
<comment type="similarity">
    <text evidence="9">Belongs to the OXA1/ALB3/YidC family.</text>
</comment>
<comment type="subcellular location">
    <subcellularLocation>
        <location evidence="1">Cell membrane</location>
        <topology evidence="1">Multi-pass membrane protein</topology>
    </subcellularLocation>
    <subcellularLocation>
        <location evidence="9">Membrane</location>
        <topology evidence="9">Multi-pass membrane protein</topology>
    </subcellularLocation>
</comment>
<evidence type="ECO:0000256" key="9">
    <source>
        <dbReference type="RuleBase" id="RU003945"/>
    </source>
</evidence>
<feature type="domain" description="Membrane insertase YidC/Oxa/ALB C-terminal" evidence="11">
    <location>
        <begin position="236"/>
        <end position="414"/>
    </location>
</feature>
<organism evidence="12 13">
    <name type="scientific">Thermosipho melanesiensis</name>
    <dbReference type="NCBI Taxonomy" id="46541"/>
    <lineage>
        <taxon>Bacteria</taxon>
        <taxon>Thermotogati</taxon>
        <taxon>Thermotogota</taxon>
        <taxon>Thermotogae</taxon>
        <taxon>Thermotogales</taxon>
        <taxon>Fervidobacteriaceae</taxon>
        <taxon>Thermosipho</taxon>
    </lineage>
</organism>
<keyword evidence="3" id="KW-1003">Cell membrane</keyword>
<dbReference type="RefSeq" id="WP_012057834.1">
    <property type="nucleotide sequence ID" value="NZ_CP007389.1"/>
</dbReference>
<evidence type="ECO:0000256" key="5">
    <source>
        <dbReference type="ARBA" id="ARBA00022927"/>
    </source>
</evidence>
<evidence type="ECO:0000256" key="7">
    <source>
        <dbReference type="ARBA" id="ARBA00023136"/>
    </source>
</evidence>
<feature type="transmembrane region" description="Helical" evidence="10">
    <location>
        <begin position="341"/>
        <end position="365"/>
    </location>
</feature>
<reference evidence="12 13" key="1">
    <citation type="submission" date="2014-02" db="EMBL/GenBank/DDBJ databases">
        <title>Diversity of Thermotogales isolates from hydrothermal vents.</title>
        <authorList>
            <person name="Haverkamp T.H.A."/>
            <person name="Lossouarn J."/>
            <person name="Geslin C."/>
            <person name="Nesbo C.L."/>
        </authorList>
    </citation>
    <scope>NUCLEOTIDE SEQUENCE [LARGE SCALE GENOMIC DNA]</scope>
    <source>
        <strain evidence="12 13">431</strain>
    </source>
</reference>
<sequence>MKKIITVIFLLLSFILIAGTINVEERTDGIYVFTRFMEYKFDYNGNLVEVYRVIERRTRLFLYSNDGFDIENVNSTPTFNWQGLKDGEKYSEVTLKFDYDKMEKIYNFKEGPNYTFNVVINSTDEITVSLPRVGYEVNDRLKNNIFLSFYEKGDILSIIKFSGKTLGGNKVKGANLRFLVYIGPYKKTLIKSGFSDDYEVILEMLKTISGVGGWFDFILYPLVYFFGWINDFTKNFGLTIIVFTIIIRFVLYPLYHSQTKSMIKMRKLQPIVEQIKKKYKDPQKQQQELLKAYRENKINPASGCLMALVQLPIFIILYQVIRYYQEEFAFSGKFLIWRDLTAGGFSANWVFLIIQIVAGYYLALITSQDTRTAWQSIIMSFIFPFLFIGLPSGVFLYYTANTLIQVGITYYIYKKYKIKGLTQRELWGLPNKG</sequence>
<accession>A0ABN4UWL4</accession>
<dbReference type="InterPro" id="IPR047196">
    <property type="entry name" value="YidC_ALB_C"/>
</dbReference>
<keyword evidence="6 10" id="KW-1133">Transmembrane helix</keyword>
<keyword evidence="8" id="KW-0143">Chaperone</keyword>
<evidence type="ECO:0000256" key="3">
    <source>
        <dbReference type="ARBA" id="ARBA00022475"/>
    </source>
</evidence>
<keyword evidence="2" id="KW-0813">Transport</keyword>
<evidence type="ECO:0000256" key="2">
    <source>
        <dbReference type="ARBA" id="ARBA00022448"/>
    </source>
</evidence>
<evidence type="ECO:0000256" key="6">
    <source>
        <dbReference type="ARBA" id="ARBA00022989"/>
    </source>
</evidence>
<dbReference type="InterPro" id="IPR028055">
    <property type="entry name" value="YidC/Oxa/ALB_C"/>
</dbReference>
<dbReference type="Proteomes" id="UP000185490">
    <property type="component" value="Chromosome"/>
</dbReference>
<evidence type="ECO:0000256" key="8">
    <source>
        <dbReference type="ARBA" id="ARBA00023186"/>
    </source>
</evidence>
<dbReference type="EMBL" id="CP007389">
    <property type="protein sequence ID" value="APT74533.1"/>
    <property type="molecule type" value="Genomic_DNA"/>
</dbReference>
<protein>
    <submittedName>
        <fullName evidence="12">Membrane protein insertase YidC</fullName>
    </submittedName>
</protein>
<dbReference type="CDD" id="cd20070">
    <property type="entry name" value="5TM_YidC_Alb3"/>
    <property type="match status" value="1"/>
</dbReference>